<proteinExistence type="predicted"/>
<accession>A0A7S1B5Z6</accession>
<reference evidence="2" key="1">
    <citation type="submission" date="2021-01" db="EMBL/GenBank/DDBJ databases">
        <authorList>
            <person name="Corre E."/>
            <person name="Pelletier E."/>
            <person name="Niang G."/>
            <person name="Scheremetjew M."/>
            <person name="Finn R."/>
            <person name="Kale V."/>
            <person name="Holt S."/>
            <person name="Cochrane G."/>
            <person name="Meng A."/>
            <person name="Brown T."/>
            <person name="Cohen L."/>
        </authorList>
    </citation>
    <scope>NUCLEOTIDE SEQUENCE</scope>
    <source>
        <strain evidence="2">308</strain>
    </source>
</reference>
<dbReference type="GO" id="GO:0008234">
    <property type="term" value="F:cysteine-type peptidase activity"/>
    <property type="evidence" value="ECO:0007669"/>
    <property type="project" value="InterPro"/>
</dbReference>
<organism evidence="2">
    <name type="scientific">Corethron hystrix</name>
    <dbReference type="NCBI Taxonomy" id="216773"/>
    <lineage>
        <taxon>Eukaryota</taxon>
        <taxon>Sar</taxon>
        <taxon>Stramenopiles</taxon>
        <taxon>Ochrophyta</taxon>
        <taxon>Bacillariophyta</taxon>
        <taxon>Coscinodiscophyceae</taxon>
        <taxon>Corethrophycidae</taxon>
        <taxon>Corethrales</taxon>
        <taxon>Corethraceae</taxon>
        <taxon>Corethron</taxon>
    </lineage>
</organism>
<dbReference type="EMBL" id="HBFR01004855">
    <property type="protein sequence ID" value="CAD8876156.1"/>
    <property type="molecule type" value="Transcribed_RNA"/>
</dbReference>
<dbReference type="InterPro" id="IPR038765">
    <property type="entry name" value="Papain-like_cys_pep_sf"/>
</dbReference>
<evidence type="ECO:0000313" key="2">
    <source>
        <dbReference type="EMBL" id="CAD8876156.1"/>
    </source>
</evidence>
<protein>
    <recommendedName>
        <fullName evidence="1">Peptidase C1A papain C-terminal domain-containing protein</fullName>
    </recommendedName>
</protein>
<feature type="domain" description="Peptidase C1A papain C-terminal" evidence="1">
    <location>
        <begin position="27"/>
        <end position="107"/>
    </location>
</feature>
<dbReference type="AlphaFoldDB" id="A0A7S1B5Z6"/>
<gene>
    <name evidence="2" type="ORF">CHYS00102_LOCUS3334</name>
</gene>
<dbReference type="InterPro" id="IPR000668">
    <property type="entry name" value="Peptidase_C1A_C"/>
</dbReference>
<dbReference type="SUPFAM" id="SSF54001">
    <property type="entry name" value="Cysteine proteinases"/>
    <property type="match status" value="1"/>
</dbReference>
<dbReference type="GO" id="GO:0006508">
    <property type="term" value="P:proteolysis"/>
    <property type="evidence" value="ECO:0007669"/>
    <property type="project" value="InterPro"/>
</dbReference>
<evidence type="ECO:0000259" key="1">
    <source>
        <dbReference type="Pfam" id="PF00112"/>
    </source>
</evidence>
<sequence>MRLALGARLRSDSRSFFVFCVLCRLRMDNAFRYDHVRGGLCSEEEYPYTASKGTCQKTFFHDSCENVEATQVSGFEDVDPQSTPALMEALLMQPVAVAIEADEVRFRLVRTWNVSLCEH</sequence>
<dbReference type="Pfam" id="PF00112">
    <property type="entry name" value="Peptidase_C1"/>
    <property type="match status" value="1"/>
</dbReference>
<name>A0A7S1B5Z6_9STRA</name>
<dbReference type="Gene3D" id="3.90.70.10">
    <property type="entry name" value="Cysteine proteinases"/>
    <property type="match status" value="1"/>
</dbReference>